<dbReference type="InterPro" id="IPR019734">
    <property type="entry name" value="TPR_rpt"/>
</dbReference>
<dbReference type="PANTHER" id="PTHR12558">
    <property type="entry name" value="CELL DIVISION CYCLE 16,23,27"/>
    <property type="match status" value="1"/>
</dbReference>
<organism evidence="1">
    <name type="scientific">marine metagenome</name>
    <dbReference type="NCBI Taxonomy" id="408172"/>
    <lineage>
        <taxon>unclassified sequences</taxon>
        <taxon>metagenomes</taxon>
        <taxon>ecological metagenomes</taxon>
    </lineage>
</organism>
<protein>
    <submittedName>
        <fullName evidence="1">Uncharacterized protein</fullName>
    </submittedName>
</protein>
<dbReference type="SUPFAM" id="SSF48452">
    <property type="entry name" value="TPR-like"/>
    <property type="match status" value="1"/>
</dbReference>
<dbReference type="PROSITE" id="PS50005">
    <property type="entry name" value="TPR"/>
    <property type="match status" value="3"/>
</dbReference>
<dbReference type="AlphaFoldDB" id="A0A382ND38"/>
<gene>
    <name evidence="1" type="ORF">METZ01_LOCUS311978</name>
</gene>
<dbReference type="Pfam" id="PF14559">
    <property type="entry name" value="TPR_19"/>
    <property type="match status" value="1"/>
</dbReference>
<sequence length="189" mass="21157">RRALQRDSLSVTALLGLADVYRLQERTGPADRYRRRAFHVRYSRGLDWLAAGASDSARDNLEAAVRIMPRHPLAHLRLGELKRAAGQTDSAIVHFERAVEANPRFSESLIILGQAYVAVDRPDDAEQAFARAIEVNINALDAYLGLGRIKSDQGEWAIALSQYEKALLIDPRSEPALHGLDRARSHLRR</sequence>
<proteinExistence type="predicted"/>
<feature type="non-terminal residue" evidence="1">
    <location>
        <position position="1"/>
    </location>
</feature>
<dbReference type="InterPro" id="IPR011990">
    <property type="entry name" value="TPR-like_helical_dom_sf"/>
</dbReference>
<reference evidence="1" key="1">
    <citation type="submission" date="2018-05" db="EMBL/GenBank/DDBJ databases">
        <authorList>
            <person name="Lanie J.A."/>
            <person name="Ng W.-L."/>
            <person name="Kazmierczak K.M."/>
            <person name="Andrzejewski T.M."/>
            <person name="Davidsen T.M."/>
            <person name="Wayne K.J."/>
            <person name="Tettelin H."/>
            <person name="Glass J.I."/>
            <person name="Rusch D."/>
            <person name="Podicherti R."/>
            <person name="Tsui H.-C.T."/>
            <person name="Winkler M.E."/>
        </authorList>
    </citation>
    <scope>NUCLEOTIDE SEQUENCE</scope>
</reference>
<dbReference type="Gene3D" id="1.25.40.10">
    <property type="entry name" value="Tetratricopeptide repeat domain"/>
    <property type="match status" value="1"/>
</dbReference>
<dbReference type="PANTHER" id="PTHR12558:SF13">
    <property type="entry name" value="CELL DIVISION CYCLE PROTEIN 27 HOMOLOG"/>
    <property type="match status" value="1"/>
</dbReference>
<evidence type="ECO:0000313" key="1">
    <source>
        <dbReference type="EMBL" id="SVC59124.1"/>
    </source>
</evidence>
<dbReference type="SMART" id="SM00028">
    <property type="entry name" value="TPR"/>
    <property type="match status" value="4"/>
</dbReference>
<accession>A0A382ND38</accession>
<dbReference type="EMBL" id="UINC01099673">
    <property type="protein sequence ID" value="SVC59124.1"/>
    <property type="molecule type" value="Genomic_DNA"/>
</dbReference>
<dbReference type="Pfam" id="PF13181">
    <property type="entry name" value="TPR_8"/>
    <property type="match status" value="1"/>
</dbReference>
<name>A0A382ND38_9ZZZZ</name>